<dbReference type="InterPro" id="IPR040442">
    <property type="entry name" value="Pyrv_kinase-like_dom_sf"/>
</dbReference>
<organism evidence="5 6">
    <name type="scientific">Rhizobium leguminosarum</name>
    <dbReference type="NCBI Taxonomy" id="384"/>
    <lineage>
        <taxon>Bacteria</taxon>
        <taxon>Pseudomonadati</taxon>
        <taxon>Pseudomonadota</taxon>
        <taxon>Alphaproteobacteria</taxon>
        <taxon>Hyphomicrobiales</taxon>
        <taxon>Rhizobiaceae</taxon>
        <taxon>Rhizobium/Agrobacterium group</taxon>
        <taxon>Rhizobium</taxon>
    </lineage>
</organism>
<keyword evidence="5" id="KW-0614">Plasmid</keyword>
<accession>A0A2K9ZCG2</accession>
<evidence type="ECO:0000256" key="2">
    <source>
        <dbReference type="ARBA" id="ARBA00022723"/>
    </source>
</evidence>
<keyword evidence="2" id="KW-0479">Metal-binding</keyword>
<dbReference type="InterPro" id="IPR050251">
    <property type="entry name" value="HpcH-HpaI_aldolase"/>
</dbReference>
<dbReference type="Proteomes" id="UP000238523">
    <property type="component" value="Plasmid pRLN1"/>
</dbReference>
<dbReference type="InterPro" id="IPR015813">
    <property type="entry name" value="Pyrv/PenolPyrv_kinase-like_dom"/>
</dbReference>
<dbReference type="GO" id="GO:0046872">
    <property type="term" value="F:metal ion binding"/>
    <property type="evidence" value="ECO:0007669"/>
    <property type="project" value="UniProtKB-KW"/>
</dbReference>
<evidence type="ECO:0000259" key="4">
    <source>
        <dbReference type="Pfam" id="PF03328"/>
    </source>
</evidence>
<evidence type="ECO:0000256" key="3">
    <source>
        <dbReference type="ARBA" id="ARBA00023239"/>
    </source>
</evidence>
<geneLocation type="plasmid" evidence="6">
    <name>prln1</name>
</geneLocation>
<evidence type="ECO:0000313" key="5">
    <source>
        <dbReference type="EMBL" id="AUW45934.1"/>
    </source>
</evidence>
<name>A0A2K9ZCG2_RHILE</name>
<gene>
    <name evidence="5" type="ORF">CUJ84_pRLN1000473</name>
</gene>
<evidence type="ECO:0000256" key="1">
    <source>
        <dbReference type="ARBA" id="ARBA00005568"/>
    </source>
</evidence>
<reference evidence="5 6" key="1">
    <citation type="submission" date="2017-11" db="EMBL/GenBank/DDBJ databases">
        <title>Complete genome of Rhizobium leguminosarum Norway, an ineffective micro-symbiont.</title>
        <authorList>
            <person name="Hoffrichter A."/>
            <person name="Liang J."/>
            <person name="Brachmann A."/>
            <person name="Marin M."/>
        </authorList>
    </citation>
    <scope>NUCLEOTIDE SEQUENCE [LARGE SCALE GENOMIC DNA]</scope>
    <source>
        <strain evidence="5 6">Norway</strain>
        <plasmid evidence="6">Plasmid prln1</plasmid>
    </source>
</reference>
<dbReference type="AlphaFoldDB" id="A0A2K9ZCG2"/>
<dbReference type="InterPro" id="IPR005000">
    <property type="entry name" value="Aldolase/citrate-lyase_domain"/>
</dbReference>
<dbReference type="Pfam" id="PF03328">
    <property type="entry name" value="HpcH_HpaI"/>
    <property type="match status" value="1"/>
</dbReference>
<dbReference type="SUPFAM" id="SSF51621">
    <property type="entry name" value="Phosphoenolpyruvate/pyruvate domain"/>
    <property type="match status" value="1"/>
</dbReference>
<dbReference type="GO" id="GO:0005737">
    <property type="term" value="C:cytoplasm"/>
    <property type="evidence" value="ECO:0007669"/>
    <property type="project" value="TreeGrafter"/>
</dbReference>
<proteinExistence type="inferred from homology"/>
<feature type="domain" description="HpcH/HpaI aldolase/citrate lyase" evidence="4">
    <location>
        <begin position="18"/>
        <end position="235"/>
    </location>
</feature>
<comment type="similarity">
    <text evidence="1">Belongs to the HpcH/HpaI aldolase family.</text>
</comment>
<dbReference type="PANTHER" id="PTHR30502:SF0">
    <property type="entry name" value="PHOSPHOENOLPYRUVATE CARBOXYLASE FAMILY PROTEIN"/>
    <property type="match status" value="1"/>
</dbReference>
<protein>
    <submittedName>
        <fullName evidence="5">HpcH/HpaI aldolase</fullName>
    </submittedName>
</protein>
<dbReference type="GO" id="GO:0016832">
    <property type="term" value="F:aldehyde-lyase activity"/>
    <property type="evidence" value="ECO:0007669"/>
    <property type="project" value="TreeGrafter"/>
</dbReference>
<evidence type="ECO:0000313" key="6">
    <source>
        <dbReference type="Proteomes" id="UP000238523"/>
    </source>
</evidence>
<sequence length="251" mass="26542">MTSDHFRERIRRREPLIGTFVKTPAFHIIELLGIAGLDFVVADAEHAPIDNGQVDNMVAVAGVLPVLVRVPGNDPMPIASVLDLGATGVVVPHVRSADDAVAVLDAADFARGSRGFSPSVRAGRFGTDNVEAFRSRADKERVLFVQIEDGEALEQLDAIASIDDIDVLFIGPADLALSLGCSGADDPRLQDAITTIAKAGQRHGRAVGIFVGSVEAIAAYRALGISVFICGSDQSFLLAEARRVKRSAFAG</sequence>
<dbReference type="Gene3D" id="3.20.20.60">
    <property type="entry name" value="Phosphoenolpyruvate-binding domains"/>
    <property type="match status" value="1"/>
</dbReference>
<keyword evidence="3" id="KW-0456">Lyase</keyword>
<dbReference type="EMBL" id="CP025013">
    <property type="protein sequence ID" value="AUW45934.1"/>
    <property type="molecule type" value="Genomic_DNA"/>
</dbReference>
<dbReference type="PANTHER" id="PTHR30502">
    <property type="entry name" value="2-KETO-3-DEOXY-L-RHAMNONATE ALDOLASE"/>
    <property type="match status" value="1"/>
</dbReference>